<dbReference type="RefSeq" id="XP_028883805.1">
    <property type="nucleotide sequence ID" value="XM_029024982.1"/>
</dbReference>
<accession>A0A1X0NZV4</accession>
<evidence type="ECO:0000256" key="1">
    <source>
        <dbReference type="SAM" id="MobiDB-lite"/>
    </source>
</evidence>
<proteinExistence type="predicted"/>
<dbReference type="GO" id="GO:0000725">
    <property type="term" value="P:recombinational repair"/>
    <property type="evidence" value="ECO:0007669"/>
    <property type="project" value="InterPro"/>
</dbReference>
<dbReference type="GeneID" id="39984762"/>
<evidence type="ECO:0000313" key="3">
    <source>
        <dbReference type="EMBL" id="ORC89739.1"/>
    </source>
</evidence>
<comment type="caution">
    <text evidence="3">The sequence shown here is derived from an EMBL/GenBank/DDBJ whole genome shotgun (WGS) entry which is preliminary data.</text>
</comment>
<organism evidence="3 4">
    <name type="scientific">Trypanosoma theileri</name>
    <dbReference type="NCBI Taxonomy" id="67003"/>
    <lineage>
        <taxon>Eukaryota</taxon>
        <taxon>Discoba</taxon>
        <taxon>Euglenozoa</taxon>
        <taxon>Kinetoplastea</taxon>
        <taxon>Metakinetoplastina</taxon>
        <taxon>Trypanosomatida</taxon>
        <taxon>Trypanosomatidae</taxon>
        <taxon>Trypanosoma</taxon>
    </lineage>
</organism>
<feature type="compositionally biased region" description="Low complexity" evidence="1">
    <location>
        <begin position="169"/>
        <end position="183"/>
    </location>
</feature>
<dbReference type="Pfam" id="PF15072">
    <property type="entry name" value="HROB"/>
    <property type="match status" value="1"/>
</dbReference>
<gene>
    <name evidence="3" type="ORF">TM35_000112730</name>
</gene>
<dbReference type="InterPro" id="IPR058570">
    <property type="entry name" value="HROB_OB"/>
</dbReference>
<name>A0A1X0NZV4_9TRYP</name>
<feature type="region of interest" description="Disordered" evidence="1">
    <location>
        <begin position="169"/>
        <end position="197"/>
    </location>
</feature>
<dbReference type="VEuPathDB" id="TriTrypDB:TM35_000112730"/>
<protein>
    <recommendedName>
        <fullName evidence="2">Homologous recombination OB-fold protein OB-fold domain-containing protein</fullName>
    </recommendedName>
</protein>
<dbReference type="EMBL" id="NBCO01000011">
    <property type="protein sequence ID" value="ORC89739.1"/>
    <property type="molecule type" value="Genomic_DNA"/>
</dbReference>
<feature type="domain" description="Homologous recombination OB-fold protein OB-fold" evidence="2">
    <location>
        <begin position="31"/>
        <end position="114"/>
    </location>
</feature>
<sequence length="208" mass="21810">MDVRALLQREASARGLSLTSLSEVSTLASSQKVACCGGLVEKIVAESAEDCTVLLRDTTGTMHCAIHGAVTSSYPDAVAAGALLLFRDITVVVVPALMPPILIVCLEHLIALLLPGGPPESGRALDLGEASSSFFYTDMTTHSGDNLPDTRKSLTCDIVDDSVNERYPGAATATNNDATTAGAHPETIIGSRDDYDDDDDCLELADDL</sequence>
<evidence type="ECO:0000259" key="2">
    <source>
        <dbReference type="Pfam" id="PF15072"/>
    </source>
</evidence>
<reference evidence="3 4" key="1">
    <citation type="submission" date="2017-03" db="EMBL/GenBank/DDBJ databases">
        <title>An alternative strategy for trypanosome survival in the mammalian bloodstream revealed through genome and transcriptome analysis of the ubiquitous bovine parasite Trypanosoma (Megatrypanum) theileri.</title>
        <authorList>
            <person name="Kelly S."/>
            <person name="Ivens A."/>
            <person name="Mott A."/>
            <person name="O'Neill E."/>
            <person name="Emms D."/>
            <person name="Macleod O."/>
            <person name="Voorheis P."/>
            <person name="Matthews J."/>
            <person name="Matthews K."/>
            <person name="Carrington M."/>
        </authorList>
    </citation>
    <scope>NUCLEOTIDE SEQUENCE [LARGE SCALE GENOMIC DNA]</scope>
    <source>
        <strain evidence="3">Edinburgh</strain>
    </source>
</reference>
<dbReference type="Proteomes" id="UP000192257">
    <property type="component" value="Unassembled WGS sequence"/>
</dbReference>
<keyword evidence="4" id="KW-1185">Reference proteome</keyword>
<dbReference type="OrthoDB" id="251909at2759"/>
<dbReference type="AlphaFoldDB" id="A0A1X0NZV4"/>
<evidence type="ECO:0000313" key="4">
    <source>
        <dbReference type="Proteomes" id="UP000192257"/>
    </source>
</evidence>